<dbReference type="InterPro" id="IPR002843">
    <property type="entry name" value="ATPase_V0-cplx_csu/dsu"/>
</dbReference>
<protein>
    <recommendedName>
        <fullName evidence="5">V-type ATP synthase subunit C</fullName>
    </recommendedName>
</protein>
<comment type="caution">
    <text evidence="3">The sequence shown here is derived from an EMBL/GenBank/DDBJ whole genome shotgun (WGS) entry which is preliminary data.</text>
</comment>
<evidence type="ECO:0000256" key="2">
    <source>
        <dbReference type="ARBA" id="ARBA00023065"/>
    </source>
</evidence>
<dbReference type="InterPro" id="IPR036079">
    <property type="entry name" value="ATPase_csu/dsu_sf"/>
</dbReference>
<keyword evidence="1" id="KW-0813">Transport</keyword>
<dbReference type="GO" id="GO:0046961">
    <property type="term" value="F:proton-transporting ATPase activity, rotational mechanism"/>
    <property type="evidence" value="ECO:0007669"/>
    <property type="project" value="InterPro"/>
</dbReference>
<organism evidence="3 4">
    <name type="scientific">Candidatus Iainarchaeum sp</name>
    <dbReference type="NCBI Taxonomy" id="3101447"/>
    <lineage>
        <taxon>Archaea</taxon>
        <taxon>Candidatus Iainarchaeota</taxon>
        <taxon>Candidatus Iainarchaeia</taxon>
        <taxon>Candidatus Iainarchaeales</taxon>
        <taxon>Candidatus Iainarchaeaceae</taxon>
        <taxon>Candidatus Iainarchaeum</taxon>
    </lineage>
</organism>
<keyword evidence="2" id="KW-0406">Ion transport</keyword>
<dbReference type="InterPro" id="IPR044911">
    <property type="entry name" value="V-type_ATPase_csu/dsu_dom_3"/>
</dbReference>
<evidence type="ECO:0000313" key="4">
    <source>
        <dbReference type="Proteomes" id="UP000564964"/>
    </source>
</evidence>
<dbReference type="SUPFAM" id="SSF103486">
    <property type="entry name" value="V-type ATP synthase subunit C"/>
    <property type="match status" value="1"/>
</dbReference>
<proteinExistence type="predicted"/>
<dbReference type="InterPro" id="IPR050873">
    <property type="entry name" value="V-ATPase_V0D/AC39_subunit"/>
</dbReference>
<name>A0A7J4JPC2_9ARCH</name>
<reference evidence="4" key="1">
    <citation type="journal article" date="2020" name="bioRxiv">
        <title>A rank-normalized archaeal taxonomy based on genome phylogeny resolves widespread incomplete and uneven classifications.</title>
        <authorList>
            <person name="Rinke C."/>
            <person name="Chuvochina M."/>
            <person name="Mussig A.J."/>
            <person name="Chaumeil P.-A."/>
            <person name="Waite D.W."/>
            <person name="Whitman W.B."/>
            <person name="Parks D.H."/>
            <person name="Hugenholtz P."/>
        </authorList>
    </citation>
    <scope>NUCLEOTIDE SEQUENCE [LARGE SCALE GENOMIC DNA]</scope>
</reference>
<dbReference type="Gene3D" id="1.10.132.50">
    <property type="entry name" value="ATP synthase (C/AC39) subunit, domain 3"/>
    <property type="match status" value="2"/>
</dbReference>
<evidence type="ECO:0000313" key="3">
    <source>
        <dbReference type="EMBL" id="HIH17046.1"/>
    </source>
</evidence>
<dbReference type="Proteomes" id="UP000564964">
    <property type="component" value="Unassembled WGS sequence"/>
</dbReference>
<evidence type="ECO:0000256" key="1">
    <source>
        <dbReference type="ARBA" id="ARBA00022448"/>
    </source>
</evidence>
<feature type="non-terminal residue" evidence="3">
    <location>
        <position position="1"/>
    </location>
</feature>
<dbReference type="PANTHER" id="PTHR38682">
    <property type="entry name" value="V-TYPE ATP SYNTHASE SUBUNIT C"/>
    <property type="match status" value="1"/>
</dbReference>
<dbReference type="AlphaFoldDB" id="A0A7J4JPC2"/>
<gene>
    <name evidence="3" type="ORF">HA252_06595</name>
</gene>
<dbReference type="EMBL" id="DUGH01000157">
    <property type="protein sequence ID" value="HIH17046.1"/>
    <property type="molecule type" value="Genomic_DNA"/>
</dbReference>
<accession>A0A7J4JPC2</accession>
<dbReference type="PANTHER" id="PTHR38682:SF1">
    <property type="entry name" value="V-TYPE ATP SYNTHASE SUBUNIT C"/>
    <property type="match status" value="1"/>
</dbReference>
<dbReference type="Pfam" id="PF01992">
    <property type="entry name" value="vATP-synt_AC39"/>
    <property type="match status" value="1"/>
</dbReference>
<sequence>AEIEPYLVRCGSLSKATLARLLEEDSIQELVGLLAGTEYGWVLERAWKKFGESKDMNAFLEALDLHYYAKLAVEVSDTGGSERVIRQLVEAEVDAKNLVNALRLRREGKTDEYIGSLFVPGGSLDREELQALLKAHPQGEKGFEALLLAAQKRMGLAPSEGGIVPSKGAGKSLAALETRLAHRIVEQSLRTLRRSILSLGALVGFLYLKENEVNNVRKVIRAKEYRLPPAMAKEMLIIPS</sequence>
<evidence type="ECO:0008006" key="5">
    <source>
        <dbReference type="Google" id="ProtNLM"/>
    </source>
</evidence>